<dbReference type="STRING" id="1547283.A9C19_17025"/>
<dbReference type="SFLD" id="SFLDS00005">
    <property type="entry name" value="Isoprenoid_Synthase_Type_I"/>
    <property type="match status" value="1"/>
</dbReference>
<keyword evidence="6" id="KW-0414">Isoprene biosynthesis</keyword>
<dbReference type="OrthoDB" id="9805316at2"/>
<keyword evidence="8" id="KW-1185">Reference proteome</keyword>
<organism evidence="7 8">
    <name type="scientific">Bacillus weihaiensis</name>
    <dbReference type="NCBI Taxonomy" id="1547283"/>
    <lineage>
        <taxon>Bacteria</taxon>
        <taxon>Bacillati</taxon>
        <taxon>Bacillota</taxon>
        <taxon>Bacilli</taxon>
        <taxon>Bacillales</taxon>
        <taxon>Bacillaceae</taxon>
        <taxon>Bacillus</taxon>
    </lineage>
</organism>
<dbReference type="SUPFAM" id="SSF48576">
    <property type="entry name" value="Terpenoid synthases"/>
    <property type="match status" value="2"/>
</dbReference>
<dbReference type="InterPro" id="IPR008949">
    <property type="entry name" value="Isoprenoid_synthase_dom_sf"/>
</dbReference>
<evidence type="ECO:0000313" key="8">
    <source>
        <dbReference type="Proteomes" id="UP000181936"/>
    </source>
</evidence>
<dbReference type="PANTHER" id="PTHR43281">
    <property type="entry name" value="FARNESYL DIPHOSPHATE SYNTHASE"/>
    <property type="match status" value="1"/>
</dbReference>
<keyword evidence="4" id="KW-0479">Metal-binding</keyword>
<dbReference type="GO" id="GO:0046872">
    <property type="term" value="F:metal ion binding"/>
    <property type="evidence" value="ECO:0007669"/>
    <property type="project" value="UniProtKB-KW"/>
</dbReference>
<comment type="cofactor">
    <cofactor evidence="1">
        <name>Mg(2+)</name>
        <dbReference type="ChEBI" id="CHEBI:18420"/>
    </cofactor>
</comment>
<dbReference type="KEGG" id="bwh:A9C19_17025"/>
<dbReference type="AlphaFoldDB" id="A0A1L3MVE1"/>
<keyword evidence="5" id="KW-0460">Magnesium</keyword>
<evidence type="ECO:0000256" key="1">
    <source>
        <dbReference type="ARBA" id="ARBA00001946"/>
    </source>
</evidence>
<protein>
    <submittedName>
        <fullName evidence="7">Geranyl transferase</fullName>
    </submittedName>
</protein>
<dbReference type="EMBL" id="CP016020">
    <property type="protein sequence ID" value="APH06292.1"/>
    <property type="molecule type" value="Genomic_DNA"/>
</dbReference>
<dbReference type="Proteomes" id="UP000181936">
    <property type="component" value="Chromosome"/>
</dbReference>
<evidence type="ECO:0000313" key="7">
    <source>
        <dbReference type="EMBL" id="APH06292.1"/>
    </source>
</evidence>
<dbReference type="Gene3D" id="1.10.600.10">
    <property type="entry name" value="Farnesyl Diphosphate Synthase"/>
    <property type="match status" value="1"/>
</dbReference>
<comment type="similarity">
    <text evidence="2">Belongs to the FPP/GGPP synthase family.</text>
</comment>
<evidence type="ECO:0000256" key="5">
    <source>
        <dbReference type="ARBA" id="ARBA00022842"/>
    </source>
</evidence>
<evidence type="ECO:0000256" key="6">
    <source>
        <dbReference type="ARBA" id="ARBA00023229"/>
    </source>
</evidence>
<dbReference type="PROSITE" id="PS00723">
    <property type="entry name" value="POLYPRENYL_SYNTHASE_1"/>
    <property type="match status" value="1"/>
</dbReference>
<dbReference type="GO" id="GO:0008299">
    <property type="term" value="P:isoprenoid biosynthetic process"/>
    <property type="evidence" value="ECO:0007669"/>
    <property type="project" value="UniProtKB-KW"/>
</dbReference>
<dbReference type="Pfam" id="PF00348">
    <property type="entry name" value="polyprenyl_synt"/>
    <property type="match status" value="1"/>
</dbReference>
<dbReference type="GO" id="GO:0004659">
    <property type="term" value="F:prenyltransferase activity"/>
    <property type="evidence" value="ECO:0007669"/>
    <property type="project" value="InterPro"/>
</dbReference>
<reference evidence="7 8" key="1">
    <citation type="journal article" date="2016" name="Sci. Rep.">
        <title>Complete genome sequence and transcriptomic analysis of a novel marine strain Bacillus weihaiensis reveals the mechanism of brown algae degradation.</title>
        <authorList>
            <person name="Zhu Y."/>
            <person name="Chen P."/>
            <person name="Bao Y."/>
            <person name="Men Y."/>
            <person name="Zeng Y."/>
            <person name="Yang J."/>
            <person name="Sun J."/>
            <person name="Sun Y."/>
        </authorList>
    </citation>
    <scope>NUCLEOTIDE SEQUENCE [LARGE SCALE GENOMIC DNA]</scope>
    <source>
        <strain evidence="7 8">Alg07</strain>
    </source>
</reference>
<keyword evidence="3 7" id="KW-0808">Transferase</keyword>
<evidence type="ECO:0000256" key="4">
    <source>
        <dbReference type="ARBA" id="ARBA00022723"/>
    </source>
</evidence>
<accession>A0A1L3MVE1</accession>
<evidence type="ECO:0000256" key="2">
    <source>
        <dbReference type="ARBA" id="ARBA00006706"/>
    </source>
</evidence>
<proteinExistence type="inferred from homology"/>
<name>A0A1L3MVE1_9BACI</name>
<dbReference type="PANTHER" id="PTHR43281:SF1">
    <property type="entry name" value="FARNESYL DIPHOSPHATE SYNTHASE"/>
    <property type="match status" value="1"/>
</dbReference>
<evidence type="ECO:0000256" key="3">
    <source>
        <dbReference type="ARBA" id="ARBA00022679"/>
    </source>
</evidence>
<dbReference type="CDD" id="cd00685">
    <property type="entry name" value="Trans_IPPS_HT"/>
    <property type="match status" value="1"/>
</dbReference>
<gene>
    <name evidence="7" type="ORF">A9C19_17025</name>
</gene>
<dbReference type="RefSeq" id="WP_072581092.1">
    <property type="nucleotide sequence ID" value="NZ_CP016020.1"/>
</dbReference>
<dbReference type="InterPro" id="IPR000092">
    <property type="entry name" value="Polyprenyl_synt"/>
</dbReference>
<dbReference type="InterPro" id="IPR033749">
    <property type="entry name" value="Polyprenyl_synt_CS"/>
</dbReference>
<sequence length="786" mass="90666">MQTQRNGNVDQTYMKAEQKAAQYLQQLMKEVDNQTYANRLANDFHEWKKDHIHHPLKRLISHSTKSYAKHYQGYLSQLDTSGKLERYLERSIAYLYMRDLGKALNSQGTQERIKKVVQSIKPKLLANTSDSQELFSMSSLYKEAQKEGIELTMIWVMNKLKDVSAHIPEVMDAEQAKRKLIKLIAGVLMHAVEEMPESITNEERRQRLDQAIRLGYCYGMTYPFIDDLLDAKVLSEEETKQYTNNIRTALTTGVVPDLGVWEGENGELITYIHKELREAFEYITSQQTAENLTSFLEQAYVFFQAQESDRLKNLDNKDYTNEELYIPVILKSASSRFIARSVLSTEEDEGFEERTFFYGIYNQLSDDFSDMFDDLKNGAVTPYTYFLQHHKHRSDLLNPFELYWAVITYLLHDVYEKDELTREVILDRAINGLKRYKEKNGLKKYNEVMGIFAPKNSAFQQLVQNMVKKADEVDFLDKLLRDHILAELKKNKQEKEEFSSTAKEVRGKINNVLPLLKGDSIENDPIIDAANHSLVGDGKRLRPIIMWMVGVKGYGLDEKEIFPLLKSLEYMHTASLIFDDLPSQDNASYRRGRPTLHRIHPVATAELTGLFLTQRAIKEQTSLQAFKPEKVVEVIHYSAKLTEEMCKGQEMDLSSRGEALSLQQLNELCYFKTGLAFEAALVMPAILANVGEAEITRLKAFAYHAGIAFQIKDDLLDVEGDETKLGKSPGMDEENNSSTFVTVLGINEAKKEMWQHYCKAMEELENLPPQLRFLTFLLNYMIHRDY</sequence>